<keyword evidence="2" id="KW-1185">Reference proteome</keyword>
<dbReference type="AlphaFoldDB" id="A0A7D5YWA1"/>
<proteinExistence type="predicted"/>
<gene>
    <name evidence="1" type="ORF">G6M90_00g096660</name>
</gene>
<organism evidence="1 2">
    <name type="scientific">Metarhizium brunneum</name>
    <dbReference type="NCBI Taxonomy" id="500148"/>
    <lineage>
        <taxon>Eukaryota</taxon>
        <taxon>Fungi</taxon>
        <taxon>Dikarya</taxon>
        <taxon>Ascomycota</taxon>
        <taxon>Pezizomycotina</taxon>
        <taxon>Sordariomycetes</taxon>
        <taxon>Hypocreomycetidae</taxon>
        <taxon>Hypocreales</taxon>
        <taxon>Clavicipitaceae</taxon>
        <taxon>Metarhizium</taxon>
    </lineage>
</organism>
<dbReference type="KEGG" id="mbrn:90968158"/>
<sequence>MSLGHASEDLAKQAANVNYEQAVSSSDIHPVGQLLLYKETDNVCFTSSGSNVHCTWG</sequence>
<name>A0A7D5YWA1_9HYPO</name>
<dbReference type="EMBL" id="CP058937">
    <property type="protein sequence ID" value="QLI73920.1"/>
    <property type="molecule type" value="Genomic_DNA"/>
</dbReference>
<evidence type="ECO:0000313" key="2">
    <source>
        <dbReference type="Proteomes" id="UP000510686"/>
    </source>
</evidence>
<accession>A0A7D5YWA1</accession>
<dbReference type="RefSeq" id="XP_065987768.1">
    <property type="nucleotide sequence ID" value="XM_066131513.1"/>
</dbReference>
<dbReference type="GeneID" id="90968158"/>
<dbReference type="Proteomes" id="UP000510686">
    <property type="component" value="Chromosome 6"/>
</dbReference>
<evidence type="ECO:0000313" key="1">
    <source>
        <dbReference type="EMBL" id="QLI73920.1"/>
    </source>
</evidence>
<reference evidence="1 2" key="1">
    <citation type="submission" date="2020-07" db="EMBL/GenBank/DDBJ databases">
        <title>Telomere length de novo assembly of all 7 chromosomes of the fungus, Metarhizium brunneum, using a novel assembly pipeline.</title>
        <authorList>
            <person name="Saud z."/>
            <person name="Kortsinoglou A."/>
            <person name="Kouvelis V.N."/>
            <person name="Butt T.M."/>
        </authorList>
    </citation>
    <scope>NUCLEOTIDE SEQUENCE [LARGE SCALE GENOMIC DNA]</scope>
    <source>
        <strain evidence="1 2">4556</strain>
    </source>
</reference>
<protein>
    <submittedName>
        <fullName evidence="1">Uncharacterized protein</fullName>
    </submittedName>
</protein>